<feature type="short sequence motif" description="YXXL motif; contains endocytosis signal" evidence="32">
    <location>
        <begin position="698"/>
        <end position="701"/>
    </location>
</feature>
<keyword evidence="18 32" id="KW-0946">Virion</keyword>
<keyword evidence="9 32" id="KW-1032">Host cell membrane</keyword>
<keyword evidence="16 32" id="KW-0732">Signal</keyword>
<evidence type="ECO:0000256" key="20">
    <source>
        <dbReference type="ARBA" id="ARBA00022879"/>
    </source>
</evidence>
<evidence type="ECO:0000256" key="7">
    <source>
        <dbReference type="ARBA" id="ARBA00022506"/>
    </source>
</evidence>
<feature type="chain" id="PRO_5023326439" description="Transmembrane protein gp41" evidence="32">
    <location>
        <begin position="498"/>
        <end position="849"/>
    </location>
</feature>
<feature type="region of interest" description="CD4-binding loop" evidence="32">
    <location>
        <begin position="357"/>
        <end position="367"/>
    </location>
</feature>
<feature type="disulfide bond" evidence="32">
    <location>
        <begin position="584"/>
        <end position="590"/>
    </location>
</feature>
<dbReference type="SUPFAM" id="SSF58069">
    <property type="entry name" value="Virus ectodomain"/>
    <property type="match status" value="1"/>
</dbReference>
<feature type="domain" description="Human immunodeficiency virus 1 envelope glycoprotein Gp120" evidence="34">
    <location>
        <begin position="28"/>
        <end position="138"/>
    </location>
</feature>
<comment type="domain">
    <text evidence="32">The YXXL motif is involved in determining the exact site of viral release at the surface of infected mononuclear cells and promotes endocytosis. YXXL and di-leucine endocytosis motifs interact directly or indirectly with the clathrin adapter complexes, opperate independently, and their activities are not additive.</text>
</comment>
<evidence type="ECO:0000256" key="2">
    <source>
        <dbReference type="ARBA" id="ARBA00004433"/>
    </source>
</evidence>
<evidence type="ECO:0000256" key="14">
    <source>
        <dbReference type="ARBA" id="ARBA00022692"/>
    </source>
</evidence>
<dbReference type="Pfam" id="PF00517">
    <property type="entry name" value="GP41"/>
    <property type="match status" value="1"/>
</dbReference>
<comment type="function">
    <text evidence="32">Envelope glycoprotein gp160: Oligomerizes in the host endoplasmic reticulum into predominantly trimers. In a second time, gp160 transits in the host Golgi, where glycosylation is completed. The precursor is then proteolytically cleaved in the trans-Golgi and thereby activated by cellular furin or furin-like proteases to produce gp120 and gp41.</text>
</comment>
<organismHost>
    <name type="scientific">Homo sapiens</name>
    <name type="common">Human</name>
    <dbReference type="NCBI Taxonomy" id="9606"/>
</organismHost>
<dbReference type="InterPro" id="IPR000777">
    <property type="entry name" value="HIV1_Gp120"/>
</dbReference>
<keyword evidence="8 32" id="KW-1170">Fusion of virus membrane with host endosomal membrane</keyword>
<comment type="subcellular location">
    <molecule>Transmembrane protein gp41</molecule>
    <subcellularLocation>
        <location evidence="32">Virion membrane</location>
        <topology evidence="32">Single-pass type I membrane protein</topology>
    </subcellularLocation>
    <subcellularLocation>
        <location evidence="32">Host cell membrane</location>
        <topology evidence="32">Single-pass type I membrane protein</topology>
    </subcellularLocation>
    <subcellularLocation>
        <location evidence="32">Host endosome membrane</location>
        <topology evidence="32">Single-pass type I membrane protein</topology>
    </subcellularLocation>
    <text evidence="32">It is probably concentrated at the site of budding and incorporated into the virions possibly by contacts between the cytoplasmic tail of Env and the N-terminus of Gag.</text>
</comment>
<keyword evidence="25 32" id="KW-0472">Membrane</keyword>
<dbReference type="FunFam" id="2.170.40.20:FF:000004">
    <property type="entry name" value="Envelope glycoprotein gp160"/>
    <property type="match status" value="1"/>
</dbReference>
<dbReference type="Gene3D" id="1.10.287.210">
    <property type="match status" value="1"/>
</dbReference>
<dbReference type="InterPro" id="IPR036377">
    <property type="entry name" value="Gp120_core_sf"/>
</dbReference>
<feature type="domain" description="Human immunodeficiency virus 1 envelope glycoprotein Gp120" evidence="34">
    <location>
        <begin position="143"/>
        <end position="497"/>
    </location>
</feature>
<feature type="disulfide bond" evidence="32">
    <location>
        <begin position="48"/>
        <end position="68"/>
    </location>
</feature>
<keyword evidence="24 32" id="KW-0175">Coiled coil</keyword>
<name>A0A3G5NCF5_HV1</name>
<evidence type="ECO:0000313" key="36">
    <source>
        <dbReference type="EMBL" id="AYX46873.1"/>
    </source>
</evidence>
<evidence type="ECO:0000256" key="23">
    <source>
        <dbReference type="ARBA" id="ARBA00023046"/>
    </source>
</evidence>
<comment type="PTM">
    <text evidence="32">Palmitoylation of the transmembrane protein and of Env polyprotein (prior to its proteolytic cleavage) is essential for their association with host cell membrane lipid rafts. Palmitoylation is therefore required for envelope trafficking to classical lipid rafts, but not for viral replication.</text>
</comment>
<dbReference type="EMBL" id="MG899402">
    <property type="protein sequence ID" value="AYX46873.1"/>
    <property type="molecule type" value="Genomic_RNA"/>
</dbReference>
<evidence type="ECO:0000256" key="19">
    <source>
        <dbReference type="ARBA" id="ARBA00022870"/>
    </source>
</evidence>
<dbReference type="GO" id="GO:0055036">
    <property type="term" value="C:virion membrane"/>
    <property type="evidence" value="ECO:0007669"/>
    <property type="project" value="UniProtKB-SubCell"/>
</dbReference>
<evidence type="ECO:0000256" key="6">
    <source>
        <dbReference type="ARBA" id="ARBA00004650"/>
    </source>
</evidence>
<feature type="region of interest" description="MPER; binding to GalCer" evidence="32">
    <location>
        <begin position="648"/>
        <end position="669"/>
    </location>
</feature>
<comment type="domain">
    <text evidence="32 33">The 17 amino acids long immunosuppressive region is present in many retroviral envelope proteins. Synthetic peptides derived from this relatively conserved sequence inhibit immune function in vitro and in vivo.</text>
</comment>
<evidence type="ECO:0000256" key="8">
    <source>
        <dbReference type="ARBA" id="ARBA00022510"/>
    </source>
</evidence>
<dbReference type="FunFam" id="1.10.287.210:FF:000001">
    <property type="entry name" value="Envelope glycoprotein gp160"/>
    <property type="match status" value="1"/>
</dbReference>
<evidence type="ECO:0000256" key="16">
    <source>
        <dbReference type="ARBA" id="ARBA00022729"/>
    </source>
</evidence>
<comment type="domain">
    <text evidence="32">The CD4-binding region is targeted by the antibody b12.</text>
</comment>
<feature type="lipid moiety-binding region" description="S-palmitoyl cysteine; by host" evidence="32">
    <location>
        <position position="830"/>
    </location>
</feature>
<dbReference type="CDD" id="cd09909">
    <property type="entry name" value="HIV-1-like_HR1-HR2"/>
    <property type="match status" value="1"/>
</dbReference>
<evidence type="ECO:0000256" key="12">
    <source>
        <dbReference type="ARBA" id="ARBA00022595"/>
    </source>
</evidence>
<evidence type="ECO:0000256" key="3">
    <source>
        <dbReference type="ARBA" id="ARBA00004505"/>
    </source>
</evidence>
<evidence type="ECO:0000259" key="34">
    <source>
        <dbReference type="Pfam" id="PF00516"/>
    </source>
</evidence>
<protein>
    <recommendedName>
        <fullName evidence="32">Envelope glycoprotein gp160</fullName>
    </recommendedName>
    <alternativeName>
        <fullName evidence="32">Env polyprotein</fullName>
    </alternativeName>
    <component>
        <recommendedName>
            <fullName evidence="32">Surface protein gp120</fullName>
            <shortName evidence="32">SU</shortName>
        </recommendedName>
        <alternativeName>
            <fullName evidence="32">Glycoprotein 120</fullName>
            <shortName evidence="32">gp120</shortName>
        </alternativeName>
    </component>
    <component>
        <recommendedName>
            <fullName evidence="32">Transmembrane protein gp41</fullName>
            <shortName evidence="32">TM</shortName>
        </recommendedName>
        <alternativeName>
            <fullName evidence="32">Glycoprotein 41</fullName>
            <shortName evidence="32">gp41</shortName>
        </alternativeName>
    </component>
</protein>
<comment type="subcellular location">
    <molecule>Surface protein gp120</molecule>
    <subcellularLocation>
        <location evidence="32">Virion membrane</location>
        <topology evidence="32">Peripheral membrane protein</topology>
    </subcellularLocation>
    <subcellularLocation>
        <location evidence="32">Host cell membrane</location>
        <topology evidence="32">Peripheral membrane protein</topology>
    </subcellularLocation>
    <subcellularLocation>
        <location evidence="32">Host endosome membrane</location>
        <topology evidence="32">Single-pass type I membrane protein</topology>
    </subcellularLocation>
    <text evidence="32">The surface protein is not anchored to the viral envelope, but associates with the extravirion surface through its binding to TM. It is probably concentrated at the site of budding and incorporated into the virions possibly by contacts between the cytoplasmic tail of Env and the N-terminus of Gag.</text>
</comment>
<feature type="lipid moiety-binding region" description="S-palmitoyl cysteine; by host" evidence="32">
    <location>
        <position position="750"/>
    </location>
</feature>
<comment type="similarity">
    <text evidence="32">Belongs to the HIV-1 env protein family.</text>
</comment>
<dbReference type="GO" id="GO:0019031">
    <property type="term" value="C:viral envelope"/>
    <property type="evidence" value="ECO:0007669"/>
    <property type="project" value="UniProtKB-KW"/>
</dbReference>
<dbReference type="SUPFAM" id="SSF56502">
    <property type="entry name" value="gp120 core"/>
    <property type="match status" value="2"/>
</dbReference>
<dbReference type="GO" id="GO:0039654">
    <property type="term" value="P:fusion of virus membrane with host endosome membrane"/>
    <property type="evidence" value="ECO:0007669"/>
    <property type="project" value="UniProtKB-UniRule"/>
</dbReference>
<dbReference type="Gene3D" id="2.170.40.20">
    <property type="entry name" value="Human immunodeficiency virus 1, Gp160, envelope glycoprotein"/>
    <property type="match status" value="2"/>
</dbReference>
<keyword evidence="13 32" id="KW-0165">Cleavage on pair of basic residues</keyword>
<evidence type="ECO:0000256" key="24">
    <source>
        <dbReference type="ARBA" id="ARBA00023054"/>
    </source>
</evidence>
<feature type="disulfide bond" evidence="32">
    <location>
        <begin position="214"/>
        <end position="243"/>
    </location>
</feature>
<evidence type="ECO:0000256" key="27">
    <source>
        <dbReference type="ARBA" id="ARBA00023157"/>
    </source>
</evidence>
<evidence type="ECO:0000256" key="18">
    <source>
        <dbReference type="ARBA" id="ARBA00022844"/>
    </source>
</evidence>
<sequence length="849" mass="95722">MRVRGMLRNWQQWVIWGILGFCSVWGNLWVTVYYGVPVWKEAKTTLFCASDAKAYEREVHNIWATHACVPTDPSPQELVLENVTENFNMWKNDMVDQMHEDVISLWDESLKPCVKLTPLCVTLNCSNVNGTGNATNQSIVNITEEMKSCSFNITTELQDRKQKVKALFYRLDIVPLNNNSNNNSGEYRLINCNTSSITQACPKVSFDPIPIHYCAPAGFAILRCNNKTFNGTGPCHNVSTVQCTHGIKPVVSTQLLLNGSLAEGEIIIRSQNLTNNAKTIIVHLNQSVEINCIRPGNNTRKSVRIGPGQAYFINSIIGDIRRAYCNISAEAWNKTLQAVGKKLEEHFPNRTITFNSSSGGDLEVTTHSFICGGEFFYCNTSELFNSTYNSTYNGTKGNETITIPCKIKQFINMWQKVGKAMYAPPIAGNITCRSNITGLLLSRDGGNNNHTETFRPEGGDMRDNWRSELYKYKVVEIKPLGIAPTNAKRRVVERQKRAVGIGAVFLGFLGAAGSTMGAASITLTVQARQLLSGIVQQQSNLLRAIEAQQHMLQLTVWGIKQLQARVLAIERYLKDQQLLGIWGCSGKLICTTAVPWNSTWSNKTQKDIWENMTWMQWDREIDNYTSTIYQLLEESQNQQEKNEQDLLALDKWDSLWSWFSITNWLWYIKIFIMIIGGLIGLRIIFAVLSIVNRVRQGYSPLSFQTLIPNPRGPDRLGGIEEEGGEQDKDRSVRLVSGFLSLAWDDLRSLCLFSYHRLRDLLLVTARAAEHLGHSSLRGLQRVWEALKYLGSLVQYWGLELKKSAINLIDTLAIAVGEGTDRIIEVLQRICRAILNIPTRIRQGFEAALL</sequence>
<dbReference type="HAMAP" id="MF_04083">
    <property type="entry name" value="HIV_ENV"/>
    <property type="match status" value="1"/>
</dbReference>
<feature type="topological domain" description="Cytoplasmic" evidence="32">
    <location>
        <begin position="692"/>
        <end position="849"/>
    </location>
</feature>
<keyword evidence="26 32" id="KW-0564">Palmitate</keyword>
<comment type="domain">
    <text evidence="32">The membrane proximal external region (MPER) present in gp41 is a tryptophan-rich region recognized by the antibodies 2F5, Z13, and 4E10. MPER seems to play a role in fusion.</text>
</comment>
<keyword evidence="20 32" id="KW-0261">Viral envelope protein</keyword>
<feature type="coiled-coil region" evidence="32">
    <location>
        <begin position="619"/>
        <end position="653"/>
    </location>
</feature>
<evidence type="ECO:0000259" key="35">
    <source>
        <dbReference type="Pfam" id="PF00517"/>
    </source>
</evidence>
<evidence type="ECO:0000256" key="21">
    <source>
        <dbReference type="ARBA" id="ARBA00022890"/>
    </source>
</evidence>
<keyword evidence="10 32" id="KW-1165">Clathrin-mediated endocytosis of virus by host</keyword>
<keyword evidence="27 32" id="KW-1015">Disulfide bond</keyword>
<evidence type="ECO:0000256" key="17">
    <source>
        <dbReference type="ARBA" id="ARBA00022804"/>
    </source>
</evidence>
<reference evidence="36" key="1">
    <citation type="journal article" date="2018" name="Cell Rep.">
        <title>Completeness of HIV-1 Envelope Glycan Shield at Transmission Determines Neutralization Breadth.</title>
        <authorList>
            <person name="Wagh K."/>
            <person name="Kreider E.F."/>
            <person name="Li Y."/>
            <person name="Barbian H.J."/>
            <person name="Learn G.H."/>
            <person name="Giorgi E."/>
            <person name="Hraber P.T."/>
            <person name="Decker T.G."/>
            <person name="Smith A.G."/>
            <person name="Gondim M.V."/>
            <person name="Gillis L."/>
            <person name="Wandzilak J."/>
            <person name="Chuang G.Y."/>
            <person name="Rawi R."/>
            <person name="Cai F."/>
            <person name="Pellegrino P."/>
            <person name="Williams I."/>
            <person name="Overbaugh J."/>
            <person name="Gao F."/>
            <person name="Kwong P.D."/>
            <person name="Haynes B.F."/>
            <person name="Shaw G.M."/>
            <person name="Borrow P."/>
            <person name="Seaman M.S."/>
            <person name="Hahn B.H."/>
            <person name="Korber B."/>
        </authorList>
    </citation>
    <scope>NUCLEOTIDE SEQUENCE</scope>
    <source>
        <strain evidence="36">CH1012_3_d0743_ipe017_25_03</strain>
    </source>
</reference>
<keyword evidence="7 32" id="KW-1168">Fusion of virus membrane with host membrane</keyword>
<accession>A0A3G5NCF5</accession>
<keyword evidence="11 32" id="KW-0945">Host-virus interaction</keyword>
<feature type="transmembrane region" description="Helical" evidence="33">
    <location>
        <begin position="13"/>
        <end position="36"/>
    </location>
</feature>
<evidence type="ECO:0000256" key="15">
    <source>
        <dbReference type="ARBA" id="ARBA00022703"/>
    </source>
</evidence>
<comment type="caution">
    <text evidence="32 33">Lacks conserved residue(s) required for the propagation of feature annotation.</text>
</comment>
<evidence type="ECO:0000256" key="26">
    <source>
        <dbReference type="ARBA" id="ARBA00023139"/>
    </source>
</evidence>
<evidence type="ECO:0000256" key="9">
    <source>
        <dbReference type="ARBA" id="ARBA00022511"/>
    </source>
</evidence>
<feature type="transmembrane region" description="Helical" evidence="33">
    <location>
        <begin position="498"/>
        <end position="521"/>
    </location>
</feature>
<evidence type="ECO:0000256" key="4">
    <source>
        <dbReference type="ARBA" id="ARBA00004563"/>
    </source>
</evidence>
<dbReference type="GO" id="GO:0075512">
    <property type="term" value="P:clathrin-dependent endocytosis of virus by host cell"/>
    <property type="evidence" value="ECO:0007669"/>
    <property type="project" value="UniProtKB-UniRule"/>
</dbReference>
<keyword evidence="15 32" id="KW-0053">Apoptosis</keyword>
<evidence type="ECO:0000256" key="32">
    <source>
        <dbReference type="HAMAP-Rule" id="MF_04083"/>
    </source>
</evidence>
<evidence type="ECO:0000256" key="25">
    <source>
        <dbReference type="ARBA" id="ARBA00023136"/>
    </source>
</evidence>
<evidence type="ECO:0000256" key="30">
    <source>
        <dbReference type="ARBA" id="ARBA00023288"/>
    </source>
</evidence>
<evidence type="ECO:0000256" key="13">
    <source>
        <dbReference type="ARBA" id="ARBA00022685"/>
    </source>
</evidence>
<keyword evidence="23 32" id="KW-1039">Host endosome</keyword>
<evidence type="ECO:0000256" key="10">
    <source>
        <dbReference type="ARBA" id="ARBA00022570"/>
    </source>
</evidence>
<evidence type="ECO:0000256" key="31">
    <source>
        <dbReference type="ARBA" id="ARBA00023296"/>
    </source>
</evidence>
<dbReference type="GO" id="GO:0016020">
    <property type="term" value="C:membrane"/>
    <property type="evidence" value="ECO:0007669"/>
    <property type="project" value="UniProtKB-UniRule"/>
</dbReference>
<comment type="domain">
    <text evidence="32">Some of the most genetically diverse regions of the viral genome are present in Env. They are called variable regions 1 through 5 (V1 through V5). Coreceptor usage of gp120 is determined mainly by the primary structure of the third variable region (V3) in the outer domain of gp120. The sequence of V3 determines which coreceptor, CCR5 and/or CXCR4 (corresponding to R5/macrophage, X4/T cell and R5X4/T cell and macrophage tropism), is used to trigger the fusion potential of the Env complex, and hence which cells the virus can infect. Binding to CCR5 involves a region adjacent in addition to V3.</text>
</comment>
<dbReference type="GO" id="GO:0019062">
    <property type="term" value="P:virion attachment to host cell"/>
    <property type="evidence" value="ECO:0007669"/>
    <property type="project" value="UniProtKB-UniRule"/>
</dbReference>
<evidence type="ECO:0000256" key="28">
    <source>
        <dbReference type="ARBA" id="ARBA00023180"/>
    </source>
</evidence>
<dbReference type="GO" id="GO:0020002">
    <property type="term" value="C:host cell plasma membrane"/>
    <property type="evidence" value="ECO:0007669"/>
    <property type="project" value="UniProtKB-SubCell"/>
</dbReference>
<feature type="site" description="Cleavage; by host furin" evidence="32">
    <location>
        <begin position="497"/>
        <end position="498"/>
    </location>
</feature>
<keyword evidence="12 32" id="KW-1162">Viral penetration into host cytoplasm</keyword>
<dbReference type="GO" id="GO:0019064">
    <property type="term" value="P:fusion of virus membrane with host plasma membrane"/>
    <property type="evidence" value="ECO:0007669"/>
    <property type="project" value="UniProtKB-UniRule"/>
</dbReference>
<keyword evidence="29 32" id="KW-0899">Viral immunoevasion</keyword>
<feature type="domain" description="Retroviral envelope protein GP41-like" evidence="35">
    <location>
        <begin position="516"/>
        <end position="706"/>
    </location>
</feature>
<comment type="function">
    <text evidence="32">Surface protein gp120: Attaches the virus to the host lymphoid cell by binding to the primary receptor CD4. This interaction induces a structural rearrangement creating a high affinity binding site for a chemokine coreceptor like CXCR4 and/or CCR5. Acts as a ligand for CD209/DC-SIGN and CLEC4M/DC-SIGNR, which are respectively found on dendritic cells (DCs), and on endothelial cells of liver sinusoids and lymph node sinuses. These interactions allow capture of viral particles at mucosal surfaces by these cells and subsequent transmission to permissive cells. HIV subverts the migration properties of dendritic cells to gain access to CD4+ T-cells in lymph nodes. Virus transmission to permissive T-cells occurs either in trans (without DCs infection, through viral capture and transmission), or in cis (following DCs productive infection, through the usual CD4-gp120 interaction), thereby inducing a robust infection. In trans infection, bound virions remain infectious over days and it is proposed that they are not degraded, but protected in non-lysosomal acidic organelles within the DCs close to the cell membrane thus contributing to the viral infectious potential during DCs' migration from the periphery to the lymphoid tissues. On arrival at lymphoid tissues, intact virions recycle back to DCs' cell surface allowing virus transmission to CD4+ T-cells.</text>
</comment>
<evidence type="ECO:0000256" key="22">
    <source>
        <dbReference type="ARBA" id="ARBA00022989"/>
    </source>
</evidence>
<comment type="subcellular location">
    <subcellularLocation>
        <location evidence="3">Host cell membrane</location>
        <topology evidence="3">Peripheral membrane protein</topology>
    </subcellularLocation>
    <subcellularLocation>
        <location evidence="1">Host cell membrane</location>
        <topology evidence="1">Single-pass type I membrane protein</topology>
    </subcellularLocation>
    <subcellularLocation>
        <location evidence="2">Host endosome membrane</location>
        <topology evidence="2">Peripheral membrane protein</topology>
    </subcellularLocation>
    <subcellularLocation>
        <location evidence="5">Host endosome membrane</location>
        <topology evidence="5">Single-pass type I membrane protein</topology>
    </subcellularLocation>
    <subcellularLocation>
        <location evidence="6">Virion membrane</location>
        <topology evidence="6">Peripheral membrane protein</topology>
    </subcellularLocation>
    <subcellularLocation>
        <location evidence="4">Virion membrane</location>
        <topology evidence="4">Single-pass type I membrane protein</topology>
    </subcellularLocation>
</comment>
<feature type="transmembrane region" description="Helical" evidence="33">
    <location>
        <begin position="664"/>
        <end position="691"/>
    </location>
</feature>
<dbReference type="InterPro" id="IPR000328">
    <property type="entry name" value="GP41-like"/>
</dbReference>
<keyword evidence="21 32" id="KW-1164">Virus endocytosis by host</keyword>
<keyword evidence="19 32" id="KW-1043">Host membrane</keyword>
<evidence type="ECO:0000256" key="11">
    <source>
        <dbReference type="ARBA" id="ARBA00022581"/>
    </source>
</evidence>
<dbReference type="Gene3D" id="1.20.5.490">
    <property type="entry name" value="Single helix bin"/>
    <property type="match status" value="1"/>
</dbReference>
<feature type="region of interest" description="Immunosuppression" evidence="32">
    <location>
        <begin position="560"/>
        <end position="578"/>
    </location>
</feature>
<dbReference type="InterPro" id="IPR037527">
    <property type="entry name" value="Gp160"/>
</dbReference>
<comment type="PTM">
    <text evidence="32">Highly glycosylated by host. The high number of glycan on the protein is reffered to as 'glycan shield' because it contributes to hide protein sequence from adaptive immune system.</text>
</comment>
<feature type="region of interest" description="Fusion peptide" evidence="32">
    <location>
        <begin position="498"/>
        <end position="518"/>
    </location>
</feature>
<dbReference type="Pfam" id="PF00516">
    <property type="entry name" value="GP120"/>
    <property type="match status" value="2"/>
</dbReference>
<keyword evidence="28 32" id="KW-0325">Glycoprotein</keyword>
<dbReference type="GO" id="GO:1903908">
    <property type="term" value="P:positive regulation of plasma membrane raft polarization"/>
    <property type="evidence" value="ECO:0007669"/>
    <property type="project" value="UniProtKB-UniRule"/>
</dbReference>
<organism evidence="36">
    <name type="scientific">Human immunodeficiency virus type 1</name>
    <name type="common">HIV-1</name>
    <dbReference type="NCBI Taxonomy" id="11676"/>
    <lineage>
        <taxon>Viruses</taxon>
        <taxon>Riboviria</taxon>
        <taxon>Pararnavirae</taxon>
        <taxon>Artverviricota</taxon>
        <taxon>Revtraviricetes</taxon>
        <taxon>Ortervirales</taxon>
        <taxon>Retroviridae</taxon>
        <taxon>Orthoretrovirinae</taxon>
        <taxon>Lentivirus</taxon>
        <taxon>Lentivirus humimdef1</taxon>
    </lineage>
</organism>
<comment type="miscellaneous">
    <text evidence="32">HIV-1 lineages are divided in three main groups, M (for Major), O (for Outlier), and N (for New, or Non-M, Non-O). The vast majority of strains found worldwide belong to the group M. Group O seems to be endemic to and largely confined to Cameroon and neighboring countries in West Central Africa, where these viruses represent a small minority of HIV-1 strains. The group N is represented by a limited number of isolates from Cameroonian persons. The group M is further subdivided in 9 clades or subtypes (A to D, F to H, J and K).</text>
</comment>
<evidence type="ECO:0000256" key="29">
    <source>
        <dbReference type="ARBA" id="ARBA00023280"/>
    </source>
</evidence>
<keyword evidence="14 32" id="KW-0812">Transmembrane</keyword>
<evidence type="ECO:0000256" key="1">
    <source>
        <dbReference type="ARBA" id="ARBA00004402"/>
    </source>
</evidence>
<dbReference type="GO" id="GO:0052031">
    <property type="term" value="P:symbiont-mediated perturbation of host defense response"/>
    <property type="evidence" value="ECO:0007669"/>
    <property type="project" value="UniProtKB-UniRule"/>
</dbReference>
<evidence type="ECO:0000256" key="33">
    <source>
        <dbReference type="RuleBase" id="RU363095"/>
    </source>
</evidence>
<dbReference type="FunFam" id="2.170.40.20:FF:000003">
    <property type="entry name" value="Envelope glycoprotein gp160"/>
    <property type="match status" value="1"/>
</dbReference>
<gene>
    <name evidence="32 36" type="primary">env</name>
</gene>
<feature type="short sequence motif" description="Di-leucine internalization motif" evidence="32">
    <location>
        <begin position="848"/>
        <end position="849"/>
    </location>
</feature>
<comment type="function">
    <text evidence="32">Transmembrane protein gp41: Acts as a class I viral fusion protein. Under the current model, the protein has at least 3 conformational states: pre-fusion native state, pre-hairpin intermediate state, and post-fusion hairpin state. During fusion of viral and target intracellular membranes, the coiled coil regions (heptad repeats) assume a trimer-of-hairpins structure, positioning the fusion peptide in close proximity to the C-terminal region of the ectodomain. The formation of this structure appears to drive apposition and subsequent fusion of viral and target cell membranes. Complete fusion occurs in host cell endosomes and is dynamin-dependent, however some lipid transfer might occur at the plasma membrane. The virus undergoes clathrin-dependent internalization long before endosomal fusion, thus minimizing the surface exposure of conserved viral epitopes during fusion and reducing the efficacy of inhibitors targeting these epitopes. Membranes fusion leads to delivery of the nucleocapsid into the cytoplasm.</text>
</comment>
<keyword evidence="22 32" id="KW-1133">Transmembrane helix</keyword>
<dbReference type="GO" id="GO:0044175">
    <property type="term" value="C:host cell endosome membrane"/>
    <property type="evidence" value="ECO:0007669"/>
    <property type="project" value="UniProtKB-SubCell"/>
</dbReference>
<comment type="subunit">
    <text evidence="32">The mature envelope protein (Env) consists of a homotrimer of non-covalently associated gp120-gp41 heterodimers. The resulting complex protrudes from the virus surface as a spike. There seems to be as few as 10 spikes on the average virion. Surface protein gp120 interacts with host CD4, CCR5 and CXCR4. Gp120 also interacts with the C-type lectins CD209/DC-SIGN and CLEC4M/DC-SIGNR (collectively referred to as DC-SIGN(R)). Gp120 and gp41 interact with GalCer. Gp120 interacts with host ITGA4/ITGB7 complex; on CD4+ T-cells, this interaction results in rapid activation of integrin ITGAL/LFA-1, which facilitates efficient cell-to-cell spreading of HIV-1. Gp120 interacts with cell-associated heparan sulfate; this interaction increases virus infectivity on permissive cells and may be involved in infection of CD4- cells.</text>
</comment>
<comment type="miscellaneous">
    <text evidence="32">Inhibitors targeting HIV-1 viral envelope proteins are used as antiretroviral drugs. Attachment of virions to the cell surface via non-specific interactions and CD4 binding can be blocked by inhibitors that include cyanovirin-N, cyclotriazadisulfonamide analogs, PRO 2000, TNX 355 and PRO 542. In addition, BMS 806 can block CD4-induced conformational changes. Env interactions with the coreceptor molecules can be targeted by CCR5 antagonists including SCH-D, maraviroc (UK 427857) and aplaviroc (GW 873140), and the CXCR4 antagonist AMD 070. Fusion of viral and cellular membranes can be inhibited by peptides such as enfuvirtide and tifuvirtide (T 1249). Resistance to inhibitors associated with mutations in Env are observed. Most of the time, single mutations confer only a modest reduction in drug susceptibility. Combination of several mutations is usually required to develop a high-level drug resistance.</text>
</comment>
<comment type="PTM">
    <text evidence="32">Specific enzymatic cleavages in vivo yield mature proteins. Envelope glycoproteins are synthesized as a inactive precursor that is heavily N-glycosylated and processed likely by host cell furin in the Golgi to yield the mature SU and TM proteins. The cleavage site between SU and TM requires the minimal sequence [KR]-X-[KR]-R. About 2 of the 9 disulfide bonds of gp41 are reduced by P4HB/PDI, following binding to CD4 receptor.</text>
</comment>
<keyword evidence="30 32" id="KW-0449">Lipoprotein</keyword>
<feature type="disulfide bond" evidence="32">
    <location>
        <begin position="224"/>
        <end position="235"/>
    </location>
</feature>
<dbReference type="GO" id="GO:0019082">
    <property type="term" value="P:viral protein processing"/>
    <property type="evidence" value="ECO:0007669"/>
    <property type="project" value="UniProtKB-UniRule"/>
</dbReference>
<feature type="chain" id="PRO_5023326438" description="Envelope glycoprotein gp160" evidence="32">
    <location>
        <begin position="27"/>
        <end position="849"/>
    </location>
</feature>
<dbReference type="GO" id="GO:0005198">
    <property type="term" value="F:structural molecule activity"/>
    <property type="evidence" value="ECO:0007669"/>
    <property type="project" value="UniProtKB-UniRule"/>
</dbReference>
<keyword evidence="31 32" id="KW-1160">Virus entry into host cell</keyword>
<keyword evidence="17 32" id="KW-1161">Viral attachment to host cell</keyword>
<proteinExistence type="inferred from homology"/>
<evidence type="ECO:0000256" key="5">
    <source>
        <dbReference type="ARBA" id="ARBA00004578"/>
    </source>
</evidence>
<dbReference type="GO" id="GO:1903911">
    <property type="term" value="P:positive regulation of receptor clustering"/>
    <property type="evidence" value="ECO:0007669"/>
    <property type="project" value="UniProtKB-UniRule"/>
</dbReference>